<dbReference type="OrthoDB" id="120976at2759"/>
<accession>A0A4Y7SCE2</accession>
<protein>
    <recommendedName>
        <fullName evidence="4">RNI-like protein</fullName>
    </recommendedName>
</protein>
<evidence type="ECO:0000313" key="2">
    <source>
        <dbReference type="EMBL" id="TEB19397.1"/>
    </source>
</evidence>
<comment type="caution">
    <text evidence="2">The sequence shown here is derived from an EMBL/GenBank/DDBJ whole genome shotgun (WGS) entry which is preliminary data.</text>
</comment>
<dbReference type="AlphaFoldDB" id="A0A4Y7SCE2"/>
<evidence type="ECO:0000256" key="1">
    <source>
        <dbReference type="SAM" id="MobiDB-lite"/>
    </source>
</evidence>
<dbReference type="SUPFAM" id="SSF52047">
    <property type="entry name" value="RNI-like"/>
    <property type="match status" value="1"/>
</dbReference>
<evidence type="ECO:0000313" key="3">
    <source>
        <dbReference type="Proteomes" id="UP000298030"/>
    </source>
</evidence>
<name>A0A4Y7SCE2_COPMI</name>
<evidence type="ECO:0008006" key="4">
    <source>
        <dbReference type="Google" id="ProtNLM"/>
    </source>
</evidence>
<dbReference type="Gene3D" id="3.80.10.10">
    <property type="entry name" value="Ribonuclease Inhibitor"/>
    <property type="match status" value="1"/>
</dbReference>
<dbReference type="Proteomes" id="UP000298030">
    <property type="component" value="Unassembled WGS sequence"/>
</dbReference>
<keyword evidence="3" id="KW-1185">Reference proteome</keyword>
<organism evidence="2 3">
    <name type="scientific">Coprinellus micaceus</name>
    <name type="common">Glistening ink-cap mushroom</name>
    <name type="synonym">Coprinus micaceus</name>
    <dbReference type="NCBI Taxonomy" id="71717"/>
    <lineage>
        <taxon>Eukaryota</taxon>
        <taxon>Fungi</taxon>
        <taxon>Dikarya</taxon>
        <taxon>Basidiomycota</taxon>
        <taxon>Agaricomycotina</taxon>
        <taxon>Agaricomycetes</taxon>
        <taxon>Agaricomycetidae</taxon>
        <taxon>Agaricales</taxon>
        <taxon>Agaricineae</taxon>
        <taxon>Psathyrellaceae</taxon>
        <taxon>Coprinellus</taxon>
    </lineage>
</organism>
<feature type="compositionally biased region" description="Polar residues" evidence="1">
    <location>
        <begin position="132"/>
        <end position="142"/>
    </location>
</feature>
<gene>
    <name evidence="2" type="ORF">FA13DRAFT_1697871</name>
</gene>
<sequence>MEAPIIDPTNPCYCPALPASAFLRDLRRAILPGTASYGPNSFFSAFARMLDPTGPLDDDSLIQHFQYDSENDWIVGVNVGARKRGRGPGRAASKVTARWPRKKPMQNAPGATLASSPSADIDDLTFSGYPPQFQSTAIPQQRASKRKRDPSPIPPSSVSSSSNIDEPAPKYGKSELVADESSFELEVRRERVDFDVTGSPTLLSTGLKEKEGEEAPLCDPEALLATVIGKVIALLPGMRLDERLAKLPDLSIQKVADFLAENGYMNHTVLNIFQRTGITRLCLSTSLWDEDGLNICGEEVIKSLGTPGGFDHLEELDFSRSLVHDFNIIHIHHLPKLSDLCLSNTGIGNEAVYLLVPLKRTLKRLSLSVNPDVTSESVPAMLLLENLEFLSILDTGVDMVGLRLIAKTIYEESRTIDIEIPYACETYIDSLHTMYLVDIQPPLVSDPAACASLPSAILKQNLVAHAERNPAIMTSGSKGELLARLQDILTNREMDLVVAQMLLGP</sequence>
<dbReference type="InterPro" id="IPR032675">
    <property type="entry name" value="LRR_dom_sf"/>
</dbReference>
<feature type="region of interest" description="Disordered" evidence="1">
    <location>
        <begin position="81"/>
        <end position="175"/>
    </location>
</feature>
<reference evidence="2 3" key="1">
    <citation type="journal article" date="2019" name="Nat. Ecol. Evol.">
        <title>Megaphylogeny resolves global patterns of mushroom evolution.</title>
        <authorList>
            <person name="Varga T."/>
            <person name="Krizsan K."/>
            <person name="Foldi C."/>
            <person name="Dima B."/>
            <person name="Sanchez-Garcia M."/>
            <person name="Sanchez-Ramirez S."/>
            <person name="Szollosi G.J."/>
            <person name="Szarkandi J.G."/>
            <person name="Papp V."/>
            <person name="Albert L."/>
            <person name="Andreopoulos W."/>
            <person name="Angelini C."/>
            <person name="Antonin V."/>
            <person name="Barry K.W."/>
            <person name="Bougher N.L."/>
            <person name="Buchanan P."/>
            <person name="Buyck B."/>
            <person name="Bense V."/>
            <person name="Catcheside P."/>
            <person name="Chovatia M."/>
            <person name="Cooper J."/>
            <person name="Damon W."/>
            <person name="Desjardin D."/>
            <person name="Finy P."/>
            <person name="Geml J."/>
            <person name="Haridas S."/>
            <person name="Hughes K."/>
            <person name="Justo A."/>
            <person name="Karasinski D."/>
            <person name="Kautmanova I."/>
            <person name="Kiss B."/>
            <person name="Kocsube S."/>
            <person name="Kotiranta H."/>
            <person name="LaButti K.M."/>
            <person name="Lechner B.E."/>
            <person name="Liimatainen K."/>
            <person name="Lipzen A."/>
            <person name="Lukacs Z."/>
            <person name="Mihaltcheva S."/>
            <person name="Morgado L.N."/>
            <person name="Niskanen T."/>
            <person name="Noordeloos M.E."/>
            <person name="Ohm R.A."/>
            <person name="Ortiz-Santana B."/>
            <person name="Ovrebo C."/>
            <person name="Racz N."/>
            <person name="Riley R."/>
            <person name="Savchenko A."/>
            <person name="Shiryaev A."/>
            <person name="Soop K."/>
            <person name="Spirin V."/>
            <person name="Szebenyi C."/>
            <person name="Tomsovsky M."/>
            <person name="Tulloss R.E."/>
            <person name="Uehling J."/>
            <person name="Grigoriev I.V."/>
            <person name="Vagvolgyi C."/>
            <person name="Papp T."/>
            <person name="Martin F.M."/>
            <person name="Miettinen O."/>
            <person name="Hibbett D.S."/>
            <person name="Nagy L.G."/>
        </authorList>
    </citation>
    <scope>NUCLEOTIDE SEQUENCE [LARGE SCALE GENOMIC DNA]</scope>
    <source>
        <strain evidence="2 3">FP101781</strain>
    </source>
</reference>
<dbReference type="EMBL" id="QPFP01000193">
    <property type="protein sequence ID" value="TEB19397.1"/>
    <property type="molecule type" value="Genomic_DNA"/>
</dbReference>
<dbReference type="STRING" id="71717.A0A4Y7SCE2"/>
<proteinExistence type="predicted"/>